<dbReference type="RefSeq" id="WP_203964097.1">
    <property type="nucleotide sequence ID" value="NZ_AP023355.1"/>
</dbReference>
<evidence type="ECO:0000313" key="1">
    <source>
        <dbReference type="EMBL" id="BCJ37983.1"/>
    </source>
</evidence>
<evidence type="ECO:0000313" key="2">
    <source>
        <dbReference type="Proteomes" id="UP000611640"/>
    </source>
</evidence>
<sequence>MGDGKSSGAQQVDTYNLIDAATKVKELAGKEGFGKALSAFQASMRNYSVKTLDKVAADQSSKSKDFQSVGANASWVNPFGHFGEADHLLAHVDDVHQAAVEDGRDLMAALVRMAGALKAAADLYDQNEDKNSAVSKEVMRRLMTGSATSYEA</sequence>
<dbReference type="KEGG" id="atl:Athai_54860"/>
<keyword evidence="2" id="KW-1185">Reference proteome</keyword>
<protein>
    <recommendedName>
        <fullName evidence="3">ESX-1 secretion-associated protein</fullName>
    </recommendedName>
</protein>
<dbReference type="AlphaFoldDB" id="A0A7R7HZ93"/>
<dbReference type="Proteomes" id="UP000611640">
    <property type="component" value="Chromosome"/>
</dbReference>
<name>A0A7R7HZ93_9ACTN</name>
<accession>A0A7R7HZ93</accession>
<evidence type="ECO:0008006" key="3">
    <source>
        <dbReference type="Google" id="ProtNLM"/>
    </source>
</evidence>
<organism evidence="1 2">
    <name type="scientific">Actinocatenispora thailandica</name>
    <dbReference type="NCBI Taxonomy" id="227318"/>
    <lineage>
        <taxon>Bacteria</taxon>
        <taxon>Bacillati</taxon>
        <taxon>Actinomycetota</taxon>
        <taxon>Actinomycetes</taxon>
        <taxon>Micromonosporales</taxon>
        <taxon>Micromonosporaceae</taxon>
        <taxon>Actinocatenispora</taxon>
    </lineage>
</organism>
<dbReference type="EMBL" id="AP023355">
    <property type="protein sequence ID" value="BCJ37983.1"/>
    <property type="molecule type" value="Genomic_DNA"/>
</dbReference>
<reference evidence="1 2" key="1">
    <citation type="submission" date="2020-08" db="EMBL/GenBank/DDBJ databases">
        <title>Whole genome shotgun sequence of Actinocatenispora thailandica NBRC 105041.</title>
        <authorList>
            <person name="Komaki H."/>
            <person name="Tamura T."/>
        </authorList>
    </citation>
    <scope>NUCLEOTIDE SEQUENCE [LARGE SCALE GENOMIC DNA]</scope>
    <source>
        <strain evidence="1 2">NBRC 105041</strain>
    </source>
</reference>
<gene>
    <name evidence="1" type="ORF">Athai_54860</name>
</gene>
<proteinExistence type="predicted"/>